<evidence type="ECO:0000256" key="7">
    <source>
        <dbReference type="ARBA" id="ARBA00023027"/>
    </source>
</evidence>
<dbReference type="EMBL" id="CP122979">
    <property type="protein sequence ID" value="WGI36607.1"/>
    <property type="molecule type" value="Genomic_DNA"/>
</dbReference>
<dbReference type="EC" id="5.1.3.2" evidence="5"/>
<evidence type="ECO:0000256" key="3">
    <source>
        <dbReference type="ARBA" id="ARBA00004947"/>
    </source>
</evidence>
<comment type="similarity">
    <text evidence="4">Belongs to the NAD(P)-dependent epimerase/dehydratase family.</text>
</comment>
<sequence length="328" mass="37463">MKKETFLLLGGAGYIGNIFALKLIDENQNVIIVDNLSTGNKDFIHPNVKFYNLDHNNLNDLELVFKENKINTVALFSALIKVGESVQKPIEYYKNNLNGTINVLQLMDKYKVNKLIFSSSAAVYGQGEGQKINEDAIKIPINPYGKSKLMCEQIIQDYAKTNPLFKYGILRYFNVAGADRLLRSGLYSKTNQYSLLIPVISNAILNNEKIVIFGNDYKTSDKTCVRDYIHVSDLANAHYLLNYYLDNNPSDVFNAGANSVHSNLEIIKQFEKILNKKIDFQYGPRRAGDPDFLAANTKKIQEKLNFYPKYSLEDMIKDDLNWRKKINK</sequence>
<name>A0ABY8LTN5_9BACT</name>
<comment type="catalytic activity">
    <reaction evidence="1">
        <text>UDP-alpha-D-glucose = UDP-alpha-D-galactose</text>
        <dbReference type="Rhea" id="RHEA:22168"/>
        <dbReference type="ChEBI" id="CHEBI:58885"/>
        <dbReference type="ChEBI" id="CHEBI:66914"/>
        <dbReference type="EC" id="5.1.3.2"/>
    </reaction>
</comment>
<evidence type="ECO:0000256" key="8">
    <source>
        <dbReference type="ARBA" id="ARBA00023235"/>
    </source>
</evidence>
<keyword evidence="7" id="KW-0520">NAD</keyword>
<dbReference type="SUPFAM" id="SSF51735">
    <property type="entry name" value="NAD(P)-binding Rossmann-fold domains"/>
    <property type="match status" value="1"/>
</dbReference>
<dbReference type="PANTHER" id="PTHR43725:SF53">
    <property type="entry name" value="UDP-ARABINOSE 4-EPIMERASE 1"/>
    <property type="match status" value="1"/>
</dbReference>
<dbReference type="InterPro" id="IPR005886">
    <property type="entry name" value="UDP_G4E"/>
</dbReference>
<organism evidence="13 14">
    <name type="scientific">Mesomycoplasma lagogenitalium</name>
    <dbReference type="NCBI Taxonomy" id="171286"/>
    <lineage>
        <taxon>Bacteria</taxon>
        <taxon>Bacillati</taxon>
        <taxon>Mycoplasmatota</taxon>
        <taxon>Mycoplasmoidales</taxon>
        <taxon>Metamycoplasmataceae</taxon>
        <taxon>Mesomycoplasma</taxon>
    </lineage>
</organism>
<gene>
    <name evidence="13" type="primary">galE</name>
    <name evidence="13" type="ORF">QEG99_04045</name>
</gene>
<dbReference type="Proteomes" id="UP001179842">
    <property type="component" value="Chromosome"/>
</dbReference>
<evidence type="ECO:0000256" key="2">
    <source>
        <dbReference type="ARBA" id="ARBA00001911"/>
    </source>
</evidence>
<feature type="domain" description="NAD-dependent epimerase/dehydratase" evidence="12">
    <location>
        <begin position="7"/>
        <end position="256"/>
    </location>
</feature>
<evidence type="ECO:0000259" key="12">
    <source>
        <dbReference type="Pfam" id="PF01370"/>
    </source>
</evidence>
<dbReference type="InterPro" id="IPR036291">
    <property type="entry name" value="NAD(P)-bd_dom_sf"/>
</dbReference>
<protein>
    <recommendedName>
        <fullName evidence="6">UDP-glucose 4-epimerase</fullName>
        <ecNumber evidence="5">5.1.3.2</ecNumber>
    </recommendedName>
    <alternativeName>
        <fullName evidence="11">Galactowaldenase</fullName>
    </alternativeName>
    <alternativeName>
        <fullName evidence="10">UDP-galactose 4-epimerase</fullName>
    </alternativeName>
</protein>
<dbReference type="Pfam" id="PF01370">
    <property type="entry name" value="Epimerase"/>
    <property type="match status" value="1"/>
</dbReference>
<dbReference type="Gene3D" id="3.40.50.720">
    <property type="entry name" value="NAD(P)-binding Rossmann-like Domain"/>
    <property type="match status" value="1"/>
</dbReference>
<evidence type="ECO:0000313" key="14">
    <source>
        <dbReference type="Proteomes" id="UP001179842"/>
    </source>
</evidence>
<evidence type="ECO:0000256" key="1">
    <source>
        <dbReference type="ARBA" id="ARBA00000083"/>
    </source>
</evidence>
<keyword evidence="14" id="KW-1185">Reference proteome</keyword>
<evidence type="ECO:0000256" key="11">
    <source>
        <dbReference type="ARBA" id="ARBA00033067"/>
    </source>
</evidence>
<dbReference type="InterPro" id="IPR001509">
    <property type="entry name" value="Epimerase_deHydtase"/>
</dbReference>
<dbReference type="NCBIfam" id="TIGR01179">
    <property type="entry name" value="galE"/>
    <property type="match status" value="1"/>
</dbReference>
<keyword evidence="8 13" id="KW-0413">Isomerase</keyword>
<accession>A0ABY8LTN5</accession>
<evidence type="ECO:0000256" key="9">
    <source>
        <dbReference type="ARBA" id="ARBA00023277"/>
    </source>
</evidence>
<evidence type="ECO:0000256" key="10">
    <source>
        <dbReference type="ARBA" id="ARBA00031367"/>
    </source>
</evidence>
<evidence type="ECO:0000256" key="6">
    <source>
        <dbReference type="ARBA" id="ARBA00018569"/>
    </source>
</evidence>
<keyword evidence="9" id="KW-0119">Carbohydrate metabolism</keyword>
<proteinExistence type="inferred from homology"/>
<comment type="cofactor">
    <cofactor evidence="2">
        <name>NAD(+)</name>
        <dbReference type="ChEBI" id="CHEBI:57540"/>
    </cofactor>
</comment>
<dbReference type="RefSeq" id="WP_280101908.1">
    <property type="nucleotide sequence ID" value="NZ_CP122979.1"/>
</dbReference>
<comment type="pathway">
    <text evidence="3">Carbohydrate metabolism; galactose metabolism.</text>
</comment>
<evidence type="ECO:0000256" key="4">
    <source>
        <dbReference type="ARBA" id="ARBA00007637"/>
    </source>
</evidence>
<dbReference type="PANTHER" id="PTHR43725">
    <property type="entry name" value="UDP-GLUCOSE 4-EPIMERASE"/>
    <property type="match status" value="1"/>
</dbReference>
<evidence type="ECO:0000256" key="5">
    <source>
        <dbReference type="ARBA" id="ARBA00013189"/>
    </source>
</evidence>
<dbReference type="Gene3D" id="3.90.25.10">
    <property type="entry name" value="UDP-galactose 4-epimerase, domain 1"/>
    <property type="match status" value="1"/>
</dbReference>
<reference evidence="13" key="1">
    <citation type="submission" date="2023-04" db="EMBL/GenBank/DDBJ databases">
        <title>Completed genome of Mycoplasma lagogenitalium type strain 12MS.</title>
        <authorList>
            <person name="Spergser J."/>
        </authorList>
    </citation>
    <scope>NUCLEOTIDE SEQUENCE</scope>
    <source>
        <strain evidence="13">12MS</strain>
    </source>
</reference>
<dbReference type="GO" id="GO:0003978">
    <property type="term" value="F:UDP-glucose 4-epimerase activity"/>
    <property type="evidence" value="ECO:0007669"/>
    <property type="project" value="UniProtKB-EC"/>
</dbReference>
<evidence type="ECO:0000313" key="13">
    <source>
        <dbReference type="EMBL" id="WGI36607.1"/>
    </source>
</evidence>